<dbReference type="AlphaFoldDB" id="A0A2K1IXT5"/>
<name>A0A2K1IXT5_PHYPA</name>
<proteinExistence type="predicted"/>
<dbReference type="InParanoid" id="A0A2K1IXT5"/>
<keyword evidence="1" id="KW-0472">Membrane</keyword>
<dbReference type="EMBL" id="ABEU02000019">
    <property type="protein sequence ID" value="PNR34078.1"/>
    <property type="molecule type" value="Genomic_DNA"/>
</dbReference>
<dbReference type="Gramene" id="Pp3c19_8751V3.1">
    <property type="protein sequence ID" value="PAC:32938972.CDS.1"/>
    <property type="gene ID" value="Pp3c19_8751"/>
</dbReference>
<dbReference type="EnsemblPlants" id="Pp3c19_8751V3.1">
    <property type="protein sequence ID" value="PAC:32938972.CDS.1"/>
    <property type="gene ID" value="Pp3c19_8751"/>
</dbReference>
<dbReference type="Proteomes" id="UP000006727">
    <property type="component" value="Chromosome 19"/>
</dbReference>
<reference evidence="2 4" key="1">
    <citation type="journal article" date="2008" name="Science">
        <title>The Physcomitrella genome reveals evolutionary insights into the conquest of land by plants.</title>
        <authorList>
            <person name="Rensing S."/>
            <person name="Lang D."/>
            <person name="Zimmer A."/>
            <person name="Terry A."/>
            <person name="Salamov A."/>
            <person name="Shapiro H."/>
            <person name="Nishiyama T."/>
            <person name="Perroud P.-F."/>
            <person name="Lindquist E."/>
            <person name="Kamisugi Y."/>
            <person name="Tanahashi T."/>
            <person name="Sakakibara K."/>
            <person name="Fujita T."/>
            <person name="Oishi K."/>
            <person name="Shin-I T."/>
            <person name="Kuroki Y."/>
            <person name="Toyoda A."/>
            <person name="Suzuki Y."/>
            <person name="Hashimoto A."/>
            <person name="Yamaguchi K."/>
            <person name="Sugano A."/>
            <person name="Kohara Y."/>
            <person name="Fujiyama A."/>
            <person name="Anterola A."/>
            <person name="Aoki S."/>
            <person name="Ashton N."/>
            <person name="Barbazuk W.B."/>
            <person name="Barker E."/>
            <person name="Bennetzen J."/>
            <person name="Bezanilla M."/>
            <person name="Blankenship R."/>
            <person name="Cho S.H."/>
            <person name="Dutcher S."/>
            <person name="Estelle M."/>
            <person name="Fawcett J.A."/>
            <person name="Gundlach H."/>
            <person name="Hanada K."/>
            <person name="Heyl A."/>
            <person name="Hicks K.A."/>
            <person name="Hugh J."/>
            <person name="Lohr M."/>
            <person name="Mayer K."/>
            <person name="Melkozernov A."/>
            <person name="Murata T."/>
            <person name="Nelson D."/>
            <person name="Pils B."/>
            <person name="Prigge M."/>
            <person name="Reiss B."/>
            <person name="Renner T."/>
            <person name="Rombauts S."/>
            <person name="Rushton P."/>
            <person name="Sanderfoot A."/>
            <person name="Schween G."/>
            <person name="Shiu S.-H."/>
            <person name="Stueber K."/>
            <person name="Theodoulou F.L."/>
            <person name="Tu H."/>
            <person name="Van de Peer Y."/>
            <person name="Verrier P.J."/>
            <person name="Waters E."/>
            <person name="Wood A."/>
            <person name="Yang L."/>
            <person name="Cove D."/>
            <person name="Cuming A."/>
            <person name="Hasebe M."/>
            <person name="Lucas S."/>
            <person name="Mishler D.B."/>
            <person name="Reski R."/>
            <person name="Grigoriev I."/>
            <person name="Quatrano R.S."/>
            <person name="Boore J.L."/>
        </authorList>
    </citation>
    <scope>NUCLEOTIDE SEQUENCE [LARGE SCALE GENOMIC DNA]</scope>
    <source>
        <strain evidence="3 4">cv. Gransden 2004</strain>
    </source>
</reference>
<feature type="transmembrane region" description="Helical" evidence="1">
    <location>
        <begin position="42"/>
        <end position="58"/>
    </location>
</feature>
<keyword evidence="1" id="KW-1133">Transmembrane helix</keyword>
<gene>
    <name evidence="2" type="ORF">PHYPA_023894</name>
</gene>
<reference evidence="2 4" key="2">
    <citation type="journal article" date="2018" name="Plant J.">
        <title>The Physcomitrella patens chromosome-scale assembly reveals moss genome structure and evolution.</title>
        <authorList>
            <person name="Lang D."/>
            <person name="Ullrich K.K."/>
            <person name="Murat F."/>
            <person name="Fuchs J."/>
            <person name="Jenkins J."/>
            <person name="Haas F.B."/>
            <person name="Piednoel M."/>
            <person name="Gundlach H."/>
            <person name="Van Bel M."/>
            <person name="Meyberg R."/>
            <person name="Vives C."/>
            <person name="Morata J."/>
            <person name="Symeonidi A."/>
            <person name="Hiss M."/>
            <person name="Muchero W."/>
            <person name="Kamisugi Y."/>
            <person name="Saleh O."/>
            <person name="Blanc G."/>
            <person name="Decker E.L."/>
            <person name="van Gessel N."/>
            <person name="Grimwood J."/>
            <person name="Hayes R.D."/>
            <person name="Graham S.W."/>
            <person name="Gunter L.E."/>
            <person name="McDaniel S.F."/>
            <person name="Hoernstein S.N.W."/>
            <person name="Larsson A."/>
            <person name="Li F.W."/>
            <person name="Perroud P.F."/>
            <person name="Phillips J."/>
            <person name="Ranjan P."/>
            <person name="Rokshar D.S."/>
            <person name="Rothfels C.J."/>
            <person name="Schneider L."/>
            <person name="Shu S."/>
            <person name="Stevenson D.W."/>
            <person name="Thummler F."/>
            <person name="Tillich M."/>
            <person name="Villarreal Aguilar J.C."/>
            <person name="Widiez T."/>
            <person name="Wong G.K."/>
            <person name="Wymore A."/>
            <person name="Zhang Y."/>
            <person name="Zimmer A.D."/>
            <person name="Quatrano R.S."/>
            <person name="Mayer K.F.X."/>
            <person name="Goodstein D."/>
            <person name="Casacuberta J.M."/>
            <person name="Vandepoele K."/>
            <person name="Reski R."/>
            <person name="Cuming A.C."/>
            <person name="Tuskan G.A."/>
            <person name="Maumus F."/>
            <person name="Salse J."/>
            <person name="Schmutz J."/>
            <person name="Rensing S.A."/>
        </authorList>
    </citation>
    <scope>NUCLEOTIDE SEQUENCE [LARGE SCALE GENOMIC DNA]</scope>
    <source>
        <strain evidence="3 4">cv. Gransden 2004</strain>
    </source>
</reference>
<keyword evidence="4" id="KW-1185">Reference proteome</keyword>
<reference evidence="3" key="3">
    <citation type="submission" date="2020-12" db="UniProtKB">
        <authorList>
            <consortium name="EnsemblPlants"/>
        </authorList>
    </citation>
    <scope>IDENTIFICATION</scope>
</reference>
<sequence>MSAKKPTASHGRQMPASEVHLHRDPIHTRLTRHLYHNTRHPTFPQFCFLFLFFCFFFLF</sequence>
<keyword evidence="1" id="KW-0812">Transmembrane</keyword>
<accession>A0A2K1IXT5</accession>
<evidence type="ECO:0000256" key="1">
    <source>
        <dbReference type="SAM" id="Phobius"/>
    </source>
</evidence>
<evidence type="ECO:0000313" key="4">
    <source>
        <dbReference type="Proteomes" id="UP000006727"/>
    </source>
</evidence>
<evidence type="ECO:0000313" key="2">
    <source>
        <dbReference type="EMBL" id="PNR34078.1"/>
    </source>
</evidence>
<protein>
    <submittedName>
        <fullName evidence="2 3">Uncharacterized protein</fullName>
    </submittedName>
</protein>
<evidence type="ECO:0000313" key="3">
    <source>
        <dbReference type="EnsemblPlants" id="PAC:32938972.CDS.1"/>
    </source>
</evidence>
<organism evidence="2">
    <name type="scientific">Physcomitrium patens</name>
    <name type="common">Spreading-leaved earth moss</name>
    <name type="synonym">Physcomitrella patens</name>
    <dbReference type="NCBI Taxonomy" id="3218"/>
    <lineage>
        <taxon>Eukaryota</taxon>
        <taxon>Viridiplantae</taxon>
        <taxon>Streptophyta</taxon>
        <taxon>Embryophyta</taxon>
        <taxon>Bryophyta</taxon>
        <taxon>Bryophytina</taxon>
        <taxon>Bryopsida</taxon>
        <taxon>Funariidae</taxon>
        <taxon>Funariales</taxon>
        <taxon>Funariaceae</taxon>
        <taxon>Physcomitrium</taxon>
    </lineage>
</organism>